<name>A0A4S4N0W2_9APHY</name>
<gene>
    <name evidence="2" type="ORF">EUX98_g1689</name>
</gene>
<evidence type="ECO:0000256" key="1">
    <source>
        <dbReference type="SAM" id="MobiDB-lite"/>
    </source>
</evidence>
<evidence type="ECO:0000313" key="2">
    <source>
        <dbReference type="EMBL" id="THH32526.1"/>
    </source>
</evidence>
<feature type="region of interest" description="Disordered" evidence="1">
    <location>
        <begin position="84"/>
        <end position="115"/>
    </location>
</feature>
<dbReference type="Proteomes" id="UP000308730">
    <property type="component" value="Unassembled WGS sequence"/>
</dbReference>
<evidence type="ECO:0000313" key="3">
    <source>
        <dbReference type="Proteomes" id="UP000308730"/>
    </source>
</evidence>
<comment type="caution">
    <text evidence="2">The sequence shown here is derived from an EMBL/GenBank/DDBJ whole genome shotgun (WGS) entry which is preliminary data.</text>
</comment>
<accession>A0A4S4N0W2</accession>
<dbReference type="AlphaFoldDB" id="A0A4S4N0W2"/>
<dbReference type="EMBL" id="SGPM01000020">
    <property type="protein sequence ID" value="THH32526.1"/>
    <property type="molecule type" value="Genomic_DNA"/>
</dbReference>
<organism evidence="2 3">
    <name type="scientific">Antrodiella citrinella</name>
    <dbReference type="NCBI Taxonomy" id="2447956"/>
    <lineage>
        <taxon>Eukaryota</taxon>
        <taxon>Fungi</taxon>
        <taxon>Dikarya</taxon>
        <taxon>Basidiomycota</taxon>
        <taxon>Agaricomycotina</taxon>
        <taxon>Agaricomycetes</taxon>
        <taxon>Polyporales</taxon>
        <taxon>Steccherinaceae</taxon>
        <taxon>Antrodiella</taxon>
    </lineage>
</organism>
<protein>
    <submittedName>
        <fullName evidence="2">Uncharacterized protein</fullName>
    </submittedName>
</protein>
<keyword evidence="3" id="KW-1185">Reference proteome</keyword>
<reference evidence="2 3" key="1">
    <citation type="submission" date="2019-02" db="EMBL/GenBank/DDBJ databases">
        <title>Genome sequencing of the rare red list fungi Antrodiella citrinella (Flaviporus citrinellus).</title>
        <authorList>
            <person name="Buettner E."/>
            <person name="Kellner H."/>
        </authorList>
    </citation>
    <scope>NUCLEOTIDE SEQUENCE [LARGE SCALE GENOMIC DNA]</scope>
    <source>
        <strain evidence="2 3">DSM 108506</strain>
    </source>
</reference>
<proteinExistence type="predicted"/>
<sequence>MAHQNVLPSNAIATVILQHAAKDTNDNLNLHDMVFRRSDSNPGEFEYVWPPPIAVFITMCGSTSVDTYLFESDHLTLHGDVEGLSVDDTPHELGRAKPDFRAQPRDIVETGHSEA</sequence>
<feature type="compositionally biased region" description="Basic and acidic residues" evidence="1">
    <location>
        <begin position="88"/>
        <end position="115"/>
    </location>
</feature>